<feature type="compositionally biased region" description="Basic and acidic residues" evidence="3">
    <location>
        <begin position="1141"/>
        <end position="1154"/>
    </location>
</feature>
<dbReference type="InParanoid" id="A5DHY1"/>
<dbReference type="HOGENOM" id="CLU_004619_0_0_1"/>
<feature type="compositionally biased region" description="Polar residues" evidence="3">
    <location>
        <begin position="1322"/>
        <end position="1336"/>
    </location>
</feature>
<dbReference type="InterPro" id="IPR002110">
    <property type="entry name" value="Ankyrin_rpt"/>
</dbReference>
<dbReference type="Proteomes" id="UP000001997">
    <property type="component" value="Unassembled WGS sequence"/>
</dbReference>
<dbReference type="PROSITE" id="PS50097">
    <property type="entry name" value="BTB"/>
    <property type="match status" value="2"/>
</dbReference>
<accession>A5DHY1</accession>
<dbReference type="InterPro" id="IPR009091">
    <property type="entry name" value="RCC1/BLIP-II"/>
</dbReference>
<feature type="domain" description="BTB" evidence="4">
    <location>
        <begin position="882"/>
        <end position="940"/>
    </location>
</feature>
<feature type="compositionally biased region" description="Basic and acidic residues" evidence="3">
    <location>
        <begin position="1265"/>
        <end position="1275"/>
    </location>
</feature>
<dbReference type="OMA" id="FEFVLRY"/>
<evidence type="ECO:0000256" key="3">
    <source>
        <dbReference type="SAM" id="MobiDB-lite"/>
    </source>
</evidence>
<sequence>MAPDSHQCGQSLTATLSKFSKQDLVKRDVFGRTILHILLLCNRHDLLRHLLKNNDVKDVLVLTDYENGWNCLHYAIFHKRILCFKVLMEYLRRETGSYMVPNSLMYDLVRCKDRNKYTPFQLLDNDLKDLIWIPGYIDDNDRFHLTYRYVIQSEWTTNSPIIQQFRLRKSNIDFNHIWWDDARGGSDLYMSGSNKNYTLGLGDTSEVANPSKVPFEHFDFPKRGSTIRDRLHRPRFKQVGISKNYTLVLTTDMRLYSSGLGTRRGRSDHGSENHKNPYRFNPIVIDDLANGPLASSSIMGVEKFAISDNHSLILANNNCVYAFGSNTFGQLGTSSTIRSLSSSNEDYEPTPVPVAGDLRRNFEPILGLAVSEVSSVAWSENSLFFWGLNTGQMGIPHDPTKKTVKGTFSGSIQCSPNRVSLRDTIKLVQATPLCTFVVTTDNNIHVFTQYQHFKLPRLPVNITSEKHFDIFRPTKLTKQPNIIKLCAKSHRLVCLVLDNGDVMSYSIDPTNSNMLKNIKYSTLWKSYDRDMKVVDLDVSSDGSVILCTRNGSTFIKSSQNIQRRGSVNDVRLPIPVKKNKFRKVFNINRVIKVSCDNNFTSFAYMRDDIDVLPFELPKNSMLNDLQYLSPMIDTTDTRKQAELLGADHTRNSWSNHYYAHFLGVSTFINDHGGPIGDSEDDGFPDSDILQSRYYKRYYPFHTYDSRSDSIDGDFDQFRPQENLHKSLLSNLDDDEWLPQSIAKSNHSDFTIKLSKDTYQHSIPIHRHLFCLRSPVFRSLTDGDIVVEGNINGQYNEKECSLTFNSSLQLKSLLIFVHYLYTGKIVSIWDSFPNRSDCPAVVLAIKKDFFSLIGAFQMTNLNESRAIAQLRSLTESTTISDDSDLITIVLSDGSAVCHPSLLSSRSAYFETVLSDSWNGTKTLSLEGITKRHFDVILRHIYGVNDLNLFDEFESETTHLHEDFINFVMEIIEIADELLLLELKAIGQLAIKDLIDLQNALTLLKFAESSNAKKLFMACSWYIYNNLEMYLLDNSFQDLTLDVLSKLEKHILFFHHCKVADFANVKKEINPALEYNWMQESSGQFVKDFVFSMAEEHDPKFMKAGRTSFTPLVDEKYLPKVKTSDKRRSSRKSTSRKNSALLELHEEMAKLRRSSDTKSQTNESKYSESAIEEDDQDFEPVSRRRQKSSSRIKPASPSSVSPTDSPSVSAVQSLNSSSTSLSQSAVRNASANLTSPKPSTSNSQSKEIKSTGPPAPTTLGFQPVLGEKWEKTQDVSTKKNASVKFKFGQRPSQKERRMQHQVGTSSNSVKSEESRSVSGPWKSEATNSATQPGKSSPLETLPILGSSSWSSTTSSPTSNGRTPSLTSIMLQESSRIEAAKANDMEKRSLQDIQQEQMFEKWWQEEAERIQRQQNPPPHNGKPRRKKNQSKK</sequence>
<proteinExistence type="predicted"/>
<dbReference type="InterPro" id="IPR000408">
    <property type="entry name" value="Reg_chr_condens"/>
</dbReference>
<feature type="domain" description="BTB" evidence="4">
    <location>
        <begin position="747"/>
        <end position="824"/>
    </location>
</feature>
<name>A5DHY1_PICGU</name>
<feature type="region of interest" description="Disordered" evidence="3">
    <location>
        <begin position="1118"/>
        <end position="1369"/>
    </location>
</feature>
<evidence type="ECO:0000256" key="2">
    <source>
        <dbReference type="PROSITE-ProRule" id="PRU00235"/>
    </source>
</evidence>
<dbReference type="SUPFAM" id="SSF48403">
    <property type="entry name" value="Ankyrin repeat"/>
    <property type="match status" value="1"/>
</dbReference>
<dbReference type="SUPFAM" id="SSF50985">
    <property type="entry name" value="RCC1/BLIP-II"/>
    <property type="match status" value="1"/>
</dbReference>
<feature type="compositionally biased region" description="Basic and acidic residues" evidence="3">
    <location>
        <begin position="1399"/>
        <end position="1408"/>
    </location>
</feature>
<dbReference type="OrthoDB" id="1893551at2759"/>
<dbReference type="InterPro" id="IPR000210">
    <property type="entry name" value="BTB/POZ_dom"/>
</dbReference>
<dbReference type="PROSITE" id="PS50012">
    <property type="entry name" value="RCC1_3"/>
    <property type="match status" value="1"/>
</dbReference>
<evidence type="ECO:0000256" key="1">
    <source>
        <dbReference type="ARBA" id="ARBA00022737"/>
    </source>
</evidence>
<dbReference type="CDD" id="cd18186">
    <property type="entry name" value="BTB_POZ_ZBTB_KLHL-like"/>
    <property type="match status" value="1"/>
</dbReference>
<dbReference type="SMART" id="SM00225">
    <property type="entry name" value="BTB"/>
    <property type="match status" value="2"/>
</dbReference>
<feature type="compositionally biased region" description="Polar residues" evidence="3">
    <location>
        <begin position="1224"/>
        <end position="1243"/>
    </location>
</feature>
<keyword evidence="6" id="KW-1185">Reference proteome</keyword>
<dbReference type="Gene3D" id="1.25.40.20">
    <property type="entry name" value="Ankyrin repeat-containing domain"/>
    <property type="match status" value="1"/>
</dbReference>
<dbReference type="STRING" id="294746.A5DHY1"/>
<feature type="compositionally biased region" description="Polar residues" evidence="3">
    <location>
        <begin position="1357"/>
        <end position="1369"/>
    </location>
</feature>
<dbReference type="PANTHER" id="PTHR22872">
    <property type="entry name" value="BTK-BINDING PROTEIN-RELATED"/>
    <property type="match status" value="1"/>
</dbReference>
<dbReference type="Gene3D" id="2.130.10.30">
    <property type="entry name" value="Regulator of chromosome condensation 1/beta-lactamase-inhibitor protein II"/>
    <property type="match status" value="1"/>
</dbReference>
<dbReference type="SMART" id="SM00248">
    <property type="entry name" value="ANK"/>
    <property type="match status" value="2"/>
</dbReference>
<feature type="repeat" description="RCC1" evidence="2">
    <location>
        <begin position="318"/>
        <end position="381"/>
    </location>
</feature>
<dbReference type="VEuPathDB" id="FungiDB:PGUG_02882"/>
<dbReference type="PANTHER" id="PTHR22872:SF2">
    <property type="entry name" value="INHIBITOR OF BRUTON TYROSINE KINASE"/>
    <property type="match status" value="1"/>
</dbReference>
<dbReference type="KEGG" id="pgu:PGUG_02882"/>
<dbReference type="EMBL" id="CH408157">
    <property type="protein sequence ID" value="EDK38784.2"/>
    <property type="molecule type" value="Genomic_DNA"/>
</dbReference>
<dbReference type="RefSeq" id="XP_001485153.2">
    <property type="nucleotide sequence ID" value="XM_001485103.1"/>
</dbReference>
<feature type="compositionally biased region" description="Basic residues" evidence="3">
    <location>
        <begin position="1418"/>
        <end position="1429"/>
    </location>
</feature>
<organism evidence="5 6">
    <name type="scientific">Meyerozyma guilliermondii (strain ATCC 6260 / CBS 566 / DSM 6381 / JCM 1539 / NBRC 10279 / NRRL Y-324)</name>
    <name type="common">Yeast</name>
    <name type="synonym">Candida guilliermondii</name>
    <dbReference type="NCBI Taxonomy" id="294746"/>
    <lineage>
        <taxon>Eukaryota</taxon>
        <taxon>Fungi</taxon>
        <taxon>Dikarya</taxon>
        <taxon>Ascomycota</taxon>
        <taxon>Saccharomycotina</taxon>
        <taxon>Pichiomycetes</taxon>
        <taxon>Debaryomycetaceae</taxon>
        <taxon>Meyerozyma</taxon>
    </lineage>
</organism>
<feature type="compositionally biased region" description="Low complexity" evidence="3">
    <location>
        <begin position="1344"/>
        <end position="1356"/>
    </location>
</feature>
<dbReference type="InterPro" id="IPR051625">
    <property type="entry name" value="Signaling_Regulatory_Domain"/>
</dbReference>
<dbReference type="SUPFAM" id="SSF54695">
    <property type="entry name" value="POZ domain"/>
    <property type="match status" value="1"/>
</dbReference>
<evidence type="ECO:0000313" key="6">
    <source>
        <dbReference type="Proteomes" id="UP000001997"/>
    </source>
</evidence>
<evidence type="ECO:0000313" key="5">
    <source>
        <dbReference type="EMBL" id="EDK38784.2"/>
    </source>
</evidence>
<dbReference type="InterPro" id="IPR036770">
    <property type="entry name" value="Ankyrin_rpt-contain_sf"/>
</dbReference>
<dbReference type="InterPro" id="IPR011333">
    <property type="entry name" value="SKP1/BTB/POZ_sf"/>
</dbReference>
<dbReference type="eggNOG" id="KOG0783">
    <property type="taxonomic scope" value="Eukaryota"/>
</dbReference>
<dbReference type="Pfam" id="PF13540">
    <property type="entry name" value="RCC1_2"/>
    <property type="match status" value="1"/>
</dbReference>
<feature type="region of interest" description="Disordered" evidence="3">
    <location>
        <begin position="1399"/>
        <end position="1429"/>
    </location>
</feature>
<reference evidence="5 6" key="1">
    <citation type="journal article" date="2009" name="Nature">
        <title>Evolution of pathogenicity and sexual reproduction in eight Candida genomes.</title>
        <authorList>
            <person name="Butler G."/>
            <person name="Rasmussen M.D."/>
            <person name="Lin M.F."/>
            <person name="Santos M.A."/>
            <person name="Sakthikumar S."/>
            <person name="Munro C.A."/>
            <person name="Rheinbay E."/>
            <person name="Grabherr M."/>
            <person name="Forche A."/>
            <person name="Reedy J.L."/>
            <person name="Agrafioti I."/>
            <person name="Arnaud M.B."/>
            <person name="Bates S."/>
            <person name="Brown A.J."/>
            <person name="Brunke S."/>
            <person name="Costanzo M.C."/>
            <person name="Fitzpatrick D.A."/>
            <person name="de Groot P.W."/>
            <person name="Harris D."/>
            <person name="Hoyer L.L."/>
            <person name="Hube B."/>
            <person name="Klis F.M."/>
            <person name="Kodira C."/>
            <person name="Lennard N."/>
            <person name="Logue M.E."/>
            <person name="Martin R."/>
            <person name="Neiman A.M."/>
            <person name="Nikolaou E."/>
            <person name="Quail M.A."/>
            <person name="Quinn J."/>
            <person name="Santos M.C."/>
            <person name="Schmitzberger F.F."/>
            <person name="Sherlock G."/>
            <person name="Shah P."/>
            <person name="Silverstein K.A."/>
            <person name="Skrzypek M.S."/>
            <person name="Soll D."/>
            <person name="Staggs R."/>
            <person name="Stansfield I."/>
            <person name="Stumpf M.P."/>
            <person name="Sudbery P.E."/>
            <person name="Srikantha T."/>
            <person name="Zeng Q."/>
            <person name="Berman J."/>
            <person name="Berriman M."/>
            <person name="Heitman J."/>
            <person name="Gow N.A."/>
            <person name="Lorenz M.C."/>
            <person name="Birren B.W."/>
            <person name="Kellis M."/>
            <person name="Cuomo C.A."/>
        </authorList>
    </citation>
    <scope>NUCLEOTIDE SEQUENCE [LARGE SCALE GENOMIC DNA]</scope>
    <source>
        <strain evidence="6">ATCC 6260 / CBS 566 / DSM 6381 / JCM 1539 / NBRC 10279 / NRRL Y-324</strain>
    </source>
</reference>
<dbReference type="Gene3D" id="3.30.710.10">
    <property type="entry name" value="Potassium Channel Kv1.1, Chain A"/>
    <property type="match status" value="2"/>
</dbReference>
<keyword evidence="1" id="KW-0677">Repeat</keyword>
<protein>
    <recommendedName>
        <fullName evidence="4">BTB domain-containing protein</fullName>
    </recommendedName>
</protein>
<feature type="compositionally biased region" description="Low complexity" evidence="3">
    <location>
        <begin position="1189"/>
        <end position="1223"/>
    </location>
</feature>
<dbReference type="GeneID" id="5126937"/>
<evidence type="ECO:0000259" key="4">
    <source>
        <dbReference type="PROSITE" id="PS50097"/>
    </source>
</evidence>
<gene>
    <name evidence="5" type="ORF">PGUG_02882</name>
</gene>